<dbReference type="InterPro" id="IPR003692">
    <property type="entry name" value="Hydantoinase_B"/>
</dbReference>
<name>A0ABQ4TDJ1_METOR</name>
<evidence type="ECO:0000256" key="1">
    <source>
        <dbReference type="SAM" id="MobiDB-lite"/>
    </source>
</evidence>
<comment type="caution">
    <text evidence="3">The sequence shown here is derived from an EMBL/GenBank/DDBJ whole genome shotgun (WGS) entry which is preliminary data.</text>
</comment>
<feature type="compositionally biased region" description="Basic and acidic residues" evidence="1">
    <location>
        <begin position="1"/>
        <end position="11"/>
    </location>
</feature>
<proteinExistence type="predicted"/>
<reference evidence="3" key="2">
    <citation type="submission" date="2021-08" db="EMBL/GenBank/DDBJ databases">
        <authorList>
            <person name="Tani A."/>
            <person name="Ola A."/>
            <person name="Ogura Y."/>
            <person name="Katsura K."/>
            <person name="Hayashi T."/>
        </authorList>
    </citation>
    <scope>NUCLEOTIDE SEQUENCE</scope>
    <source>
        <strain evidence="3">NBRC 15689</strain>
    </source>
</reference>
<reference evidence="3" key="1">
    <citation type="journal article" date="2021" name="Front. Microbiol.">
        <title>Comprehensive Comparative Genomics and Phenotyping of Methylobacterium Species.</title>
        <authorList>
            <person name="Alessa O."/>
            <person name="Ogura Y."/>
            <person name="Fujitani Y."/>
            <person name="Takami H."/>
            <person name="Hayashi T."/>
            <person name="Sahin N."/>
            <person name="Tani A."/>
        </authorList>
    </citation>
    <scope>NUCLEOTIDE SEQUENCE</scope>
    <source>
        <strain evidence="3">NBRC 15689</strain>
    </source>
</reference>
<dbReference type="PANTHER" id="PTHR11365">
    <property type="entry name" value="5-OXOPROLINASE RELATED"/>
    <property type="match status" value="1"/>
</dbReference>
<evidence type="ECO:0000259" key="2">
    <source>
        <dbReference type="Pfam" id="PF02538"/>
    </source>
</evidence>
<dbReference type="Proteomes" id="UP001055156">
    <property type="component" value="Unassembled WGS sequence"/>
</dbReference>
<dbReference type="EMBL" id="BPQV01000017">
    <property type="protein sequence ID" value="GJE29658.1"/>
    <property type="molecule type" value="Genomic_DNA"/>
</dbReference>
<gene>
    <name evidence="3" type="primary">apc4_3</name>
    <name evidence="3" type="ORF">LKMONMHP_4542</name>
</gene>
<accession>A0ABQ4TDJ1</accession>
<sequence length="619" mass="65720">MSADQRGDRPHLRVLTGGASPPRVGTPARRAPSHPTDVIRQIDTDILGGKLNAVVDEMATVLVRTSLSPVINEVLDFACSVCDAEGRLVAQTNGITILTGTISCQLAAIRKKFAGTIRSGDVFISNDPYGGNTHTADITLVKPLFFEGELVCFVTVTAHCNELGGKVAGSLSPDASDIFQEGLRIPALRIVREGVRQDDLIEMIAGNVRLPEMTVADLSAQLAVVRLGDLRLRELCEGYGAERLRASFARVLDVGEALSRAAIRRLPNGTYPGRDWIDGDGNEDERLPIQVKITISGDEIRVDFTGSALQRAAPINCTRAVLEAAAKTALLAVVRPETPANDGWFRPLTVIAPEGTVFTATHPAPTGWCYETAAQAIDLVWKALAQGVPERLSAGNYTSLCVTYLGGRKADGESDFVLVEPHVGGWGGASGADGASALIAPADGDTFSHSVELFEAEHPIRITRYGLAPGGAAGAGRHRGGLGILREYEILADGIFFYSSFGRSRTEPWGLEGGEPGGLNHVQVESGGTVERGARIPFRRLRAGDRIRVVTGSGGGYGDPLGRSPAAVLEDLRNGYIDPETARDVYGVALIPGRDGSPVAIDLEATAALRNRGGSRWDR</sequence>
<dbReference type="Pfam" id="PF02538">
    <property type="entry name" value="Hydantoinase_B"/>
    <property type="match status" value="1"/>
</dbReference>
<dbReference type="InterPro" id="IPR045079">
    <property type="entry name" value="Oxoprolinase-like"/>
</dbReference>
<organism evidence="3 4">
    <name type="scientific">Methylobacterium organophilum</name>
    <dbReference type="NCBI Taxonomy" id="410"/>
    <lineage>
        <taxon>Bacteria</taxon>
        <taxon>Pseudomonadati</taxon>
        <taxon>Pseudomonadota</taxon>
        <taxon>Alphaproteobacteria</taxon>
        <taxon>Hyphomicrobiales</taxon>
        <taxon>Methylobacteriaceae</taxon>
        <taxon>Methylobacterium</taxon>
    </lineage>
</organism>
<feature type="region of interest" description="Disordered" evidence="1">
    <location>
        <begin position="1"/>
        <end position="34"/>
    </location>
</feature>
<dbReference type="RefSeq" id="WP_238314675.1">
    <property type="nucleotide sequence ID" value="NZ_BPQV01000017.1"/>
</dbReference>
<dbReference type="PANTHER" id="PTHR11365:SF23">
    <property type="entry name" value="HYPOTHETICAL 5-OXOPROLINASE (EUROFUNG)-RELATED"/>
    <property type="match status" value="1"/>
</dbReference>
<keyword evidence="4" id="KW-1185">Reference proteome</keyword>
<evidence type="ECO:0000313" key="4">
    <source>
        <dbReference type="Proteomes" id="UP001055156"/>
    </source>
</evidence>
<feature type="domain" description="Hydantoinase B/oxoprolinase" evidence="2">
    <location>
        <begin position="42"/>
        <end position="560"/>
    </location>
</feature>
<protein>
    <submittedName>
        <fullName evidence="3">Acetophenone carboxylase delta subunit</fullName>
    </submittedName>
</protein>
<evidence type="ECO:0000313" key="3">
    <source>
        <dbReference type="EMBL" id="GJE29658.1"/>
    </source>
</evidence>